<dbReference type="Pfam" id="PF00808">
    <property type="entry name" value="CBFD_NFYB_HMF"/>
    <property type="match status" value="1"/>
</dbReference>
<dbReference type="GO" id="GO:0017025">
    <property type="term" value="F:TBP-class protein binding"/>
    <property type="evidence" value="ECO:0007669"/>
    <property type="project" value="TreeGrafter"/>
</dbReference>
<dbReference type="PANTHER" id="PTHR46138:SF1">
    <property type="entry name" value="PROTEIN DR1"/>
    <property type="match status" value="1"/>
</dbReference>
<keyword evidence="2" id="KW-0539">Nucleus</keyword>
<dbReference type="GO" id="GO:0017054">
    <property type="term" value="C:negative cofactor 2 complex"/>
    <property type="evidence" value="ECO:0007669"/>
    <property type="project" value="InterPro"/>
</dbReference>
<dbReference type="FunFam" id="1.10.20.10:FF:000019">
    <property type="entry name" value="Negative cofactor 2 beta"/>
    <property type="match status" value="1"/>
</dbReference>
<dbReference type="SUPFAM" id="SSF47113">
    <property type="entry name" value="Histone-fold"/>
    <property type="match status" value="1"/>
</dbReference>
<sequence length="156" mass="17042">MDDDYETGGGAAEEDLSLPKATVAKLINEMMPPDIVCAKETRDLIAECCVEFIHLISSQANEQCEKEARKTIAGEHVIKALEELGFESYIPEVQEAYDDHLKTTKERIKGSQKKDTGLTPEELEEMQAALFAKARARMHSKDLTAEGAGGEPSASG</sequence>
<dbReference type="InterPro" id="IPR003958">
    <property type="entry name" value="CBFA_NFYB_domain"/>
</dbReference>
<evidence type="ECO:0000256" key="2">
    <source>
        <dbReference type="ARBA" id="ARBA00023242"/>
    </source>
</evidence>
<accession>A0A507DUT6</accession>
<organism evidence="4 5">
    <name type="scientific">Powellomyces hirtus</name>
    <dbReference type="NCBI Taxonomy" id="109895"/>
    <lineage>
        <taxon>Eukaryota</taxon>
        <taxon>Fungi</taxon>
        <taxon>Fungi incertae sedis</taxon>
        <taxon>Chytridiomycota</taxon>
        <taxon>Chytridiomycota incertae sedis</taxon>
        <taxon>Chytridiomycetes</taxon>
        <taxon>Spizellomycetales</taxon>
        <taxon>Powellomycetaceae</taxon>
        <taxon>Powellomyces</taxon>
    </lineage>
</organism>
<dbReference type="Proteomes" id="UP000318582">
    <property type="component" value="Unassembled WGS sequence"/>
</dbReference>
<dbReference type="CDD" id="cd22905">
    <property type="entry name" value="HFD_Dr1"/>
    <property type="match status" value="1"/>
</dbReference>
<dbReference type="InterPro" id="IPR009072">
    <property type="entry name" value="Histone-fold"/>
</dbReference>
<dbReference type="GO" id="GO:0000122">
    <property type="term" value="P:negative regulation of transcription by RNA polymerase II"/>
    <property type="evidence" value="ECO:0007669"/>
    <property type="project" value="InterPro"/>
</dbReference>
<evidence type="ECO:0000256" key="1">
    <source>
        <dbReference type="ARBA" id="ARBA00004123"/>
    </source>
</evidence>
<reference evidence="4 5" key="1">
    <citation type="journal article" date="2019" name="Sci. Rep.">
        <title>Comparative genomics of chytrid fungi reveal insights into the obligate biotrophic and pathogenic lifestyle of Synchytrium endobioticum.</title>
        <authorList>
            <person name="van de Vossenberg B.T.L.H."/>
            <person name="Warris S."/>
            <person name="Nguyen H.D.T."/>
            <person name="van Gent-Pelzer M.P.E."/>
            <person name="Joly D.L."/>
            <person name="van de Geest H.C."/>
            <person name="Bonants P.J.M."/>
            <person name="Smith D.S."/>
            <person name="Levesque C.A."/>
            <person name="van der Lee T.A.J."/>
        </authorList>
    </citation>
    <scope>NUCLEOTIDE SEQUENCE [LARGE SCALE GENOMIC DNA]</scope>
    <source>
        <strain evidence="4 5">CBS 809.83</strain>
    </source>
</reference>
<protein>
    <recommendedName>
        <fullName evidence="3">Transcription factor CBF/NF-Y/archaeal histone domain-containing protein</fullName>
    </recommendedName>
</protein>
<dbReference type="Gene3D" id="1.10.20.10">
    <property type="entry name" value="Histone, subunit A"/>
    <property type="match status" value="1"/>
</dbReference>
<dbReference type="InterPro" id="IPR042225">
    <property type="entry name" value="Ncb2"/>
</dbReference>
<dbReference type="AlphaFoldDB" id="A0A507DUT6"/>
<keyword evidence="5" id="KW-1185">Reference proteome</keyword>
<comment type="subcellular location">
    <subcellularLocation>
        <location evidence="1">Nucleus</location>
    </subcellularLocation>
</comment>
<dbReference type="GO" id="GO:0046982">
    <property type="term" value="F:protein heterodimerization activity"/>
    <property type="evidence" value="ECO:0007669"/>
    <property type="project" value="InterPro"/>
</dbReference>
<dbReference type="STRING" id="109895.A0A507DUT6"/>
<dbReference type="GO" id="GO:0051123">
    <property type="term" value="P:RNA polymerase II preinitiation complex assembly"/>
    <property type="evidence" value="ECO:0007669"/>
    <property type="project" value="TreeGrafter"/>
</dbReference>
<gene>
    <name evidence="4" type="ORF">PhCBS80983_g05411</name>
</gene>
<feature type="domain" description="Transcription factor CBF/NF-Y/archaeal histone" evidence="3">
    <location>
        <begin position="17"/>
        <end position="81"/>
    </location>
</feature>
<proteinExistence type="predicted"/>
<evidence type="ECO:0000259" key="3">
    <source>
        <dbReference type="Pfam" id="PF00808"/>
    </source>
</evidence>
<comment type="caution">
    <text evidence="4">The sequence shown here is derived from an EMBL/GenBank/DDBJ whole genome shotgun (WGS) entry which is preliminary data.</text>
</comment>
<evidence type="ECO:0000313" key="4">
    <source>
        <dbReference type="EMBL" id="TPX55316.1"/>
    </source>
</evidence>
<evidence type="ECO:0000313" key="5">
    <source>
        <dbReference type="Proteomes" id="UP000318582"/>
    </source>
</evidence>
<dbReference type="GO" id="GO:0016251">
    <property type="term" value="F:RNA polymerase II general transcription initiation factor activity"/>
    <property type="evidence" value="ECO:0007669"/>
    <property type="project" value="TreeGrafter"/>
</dbReference>
<name>A0A507DUT6_9FUNG</name>
<dbReference type="PANTHER" id="PTHR46138">
    <property type="entry name" value="PROTEIN DR1"/>
    <property type="match status" value="1"/>
</dbReference>
<dbReference type="EMBL" id="QEAQ01000115">
    <property type="protein sequence ID" value="TPX55316.1"/>
    <property type="molecule type" value="Genomic_DNA"/>
</dbReference>